<proteinExistence type="predicted"/>
<evidence type="ECO:0000313" key="3">
    <source>
        <dbReference type="Proteomes" id="UP000639338"/>
    </source>
</evidence>
<keyword evidence="3" id="KW-1185">Reference proteome</keyword>
<sequence length="68" mass="7702">MLPWLLVTLDAFNEEGSAGDTLFGDAFGDEEMHLPRIPSLLWTVQRGRTTNRPPIQNPDNRELLVLPE</sequence>
<accession>A0A835CX24</accession>
<comment type="caution">
    <text evidence="2">The sequence shown here is derived from an EMBL/GenBank/DDBJ whole genome shotgun (WGS) entry which is preliminary data.</text>
</comment>
<protein>
    <submittedName>
        <fullName evidence="2">Uncharacterized protein</fullName>
    </submittedName>
</protein>
<dbReference type="EMBL" id="JACMRX010000002">
    <property type="protein sequence ID" value="KAF7996095.1"/>
    <property type="molecule type" value="Genomic_DNA"/>
</dbReference>
<feature type="region of interest" description="Disordered" evidence="1">
    <location>
        <begin position="48"/>
        <end position="68"/>
    </location>
</feature>
<organism evidence="2 3">
    <name type="scientific">Aphidius gifuensis</name>
    <name type="common">Parasitoid wasp</name>
    <dbReference type="NCBI Taxonomy" id="684658"/>
    <lineage>
        <taxon>Eukaryota</taxon>
        <taxon>Metazoa</taxon>
        <taxon>Ecdysozoa</taxon>
        <taxon>Arthropoda</taxon>
        <taxon>Hexapoda</taxon>
        <taxon>Insecta</taxon>
        <taxon>Pterygota</taxon>
        <taxon>Neoptera</taxon>
        <taxon>Endopterygota</taxon>
        <taxon>Hymenoptera</taxon>
        <taxon>Apocrita</taxon>
        <taxon>Ichneumonoidea</taxon>
        <taxon>Braconidae</taxon>
        <taxon>Aphidiinae</taxon>
        <taxon>Aphidius</taxon>
    </lineage>
</organism>
<evidence type="ECO:0000313" key="2">
    <source>
        <dbReference type="EMBL" id="KAF7996095.1"/>
    </source>
</evidence>
<dbReference type="Proteomes" id="UP000639338">
    <property type="component" value="Unassembled WGS sequence"/>
</dbReference>
<feature type="compositionally biased region" description="Polar residues" evidence="1">
    <location>
        <begin position="48"/>
        <end position="58"/>
    </location>
</feature>
<reference evidence="2 3" key="1">
    <citation type="submission" date="2020-08" db="EMBL/GenBank/DDBJ databases">
        <title>Aphidius gifuensis genome sequencing and assembly.</title>
        <authorList>
            <person name="Du Z."/>
        </authorList>
    </citation>
    <scope>NUCLEOTIDE SEQUENCE [LARGE SCALE GENOMIC DNA]</scope>
    <source>
        <strain evidence="2">YNYX2018</strain>
        <tissue evidence="2">Adults</tissue>
    </source>
</reference>
<gene>
    <name evidence="2" type="ORF">HCN44_009931</name>
</gene>
<name>A0A835CX24_APHGI</name>
<dbReference type="AlphaFoldDB" id="A0A835CX24"/>
<evidence type="ECO:0000256" key="1">
    <source>
        <dbReference type="SAM" id="MobiDB-lite"/>
    </source>
</evidence>